<comment type="function">
    <text evidence="1">Catalyzes the phosphorylation of riboflavin to FMN followed by the adenylation of FMN to FAD.</text>
</comment>
<dbReference type="PIRSF" id="PIRSF004491">
    <property type="entry name" value="FAD_Synth"/>
    <property type="match status" value="1"/>
</dbReference>
<keyword evidence="8 15" id="KW-0547">Nucleotide-binding</keyword>
<dbReference type="EC" id="2.7.7.2" evidence="15"/>
<evidence type="ECO:0000256" key="2">
    <source>
        <dbReference type="ARBA" id="ARBA00004726"/>
    </source>
</evidence>
<dbReference type="GO" id="GO:0008531">
    <property type="term" value="F:riboflavin kinase activity"/>
    <property type="evidence" value="ECO:0007669"/>
    <property type="project" value="UniProtKB-UniRule"/>
</dbReference>
<comment type="catalytic activity">
    <reaction evidence="14 15">
        <text>FMN + ATP + H(+) = FAD + diphosphate</text>
        <dbReference type="Rhea" id="RHEA:17237"/>
        <dbReference type="ChEBI" id="CHEBI:15378"/>
        <dbReference type="ChEBI" id="CHEBI:30616"/>
        <dbReference type="ChEBI" id="CHEBI:33019"/>
        <dbReference type="ChEBI" id="CHEBI:57692"/>
        <dbReference type="ChEBI" id="CHEBI:58210"/>
        <dbReference type="EC" id="2.7.7.2"/>
    </reaction>
</comment>
<keyword evidence="9 15" id="KW-0418">Kinase</keyword>
<dbReference type="NCBIfam" id="NF004160">
    <property type="entry name" value="PRK05627.1-3"/>
    <property type="match status" value="1"/>
</dbReference>
<comment type="catalytic activity">
    <reaction evidence="13 15">
        <text>riboflavin + ATP = FMN + ADP + H(+)</text>
        <dbReference type="Rhea" id="RHEA:14357"/>
        <dbReference type="ChEBI" id="CHEBI:15378"/>
        <dbReference type="ChEBI" id="CHEBI:30616"/>
        <dbReference type="ChEBI" id="CHEBI:57986"/>
        <dbReference type="ChEBI" id="CHEBI:58210"/>
        <dbReference type="ChEBI" id="CHEBI:456216"/>
        <dbReference type="EC" id="2.7.1.26"/>
    </reaction>
</comment>
<proteinExistence type="inferred from homology"/>
<dbReference type="GO" id="GO:0006747">
    <property type="term" value="P:FAD biosynthetic process"/>
    <property type="evidence" value="ECO:0007669"/>
    <property type="project" value="UniProtKB-UniRule"/>
</dbReference>
<dbReference type="Gene3D" id="3.40.50.620">
    <property type="entry name" value="HUPs"/>
    <property type="match status" value="1"/>
</dbReference>
<reference evidence="17 18" key="1">
    <citation type="submission" date="2019-09" db="EMBL/GenBank/DDBJ databases">
        <title>Pimelobacter sp. isolated from Paulinella.</title>
        <authorList>
            <person name="Jeong S.E."/>
        </authorList>
    </citation>
    <scope>NUCLEOTIDE SEQUENCE [LARGE SCALE GENOMIC DNA]</scope>
    <source>
        <strain evidence="17 18">Pch-N</strain>
    </source>
</reference>
<evidence type="ECO:0000256" key="14">
    <source>
        <dbReference type="ARBA" id="ARBA00049494"/>
    </source>
</evidence>
<keyword evidence="11 15" id="KW-0067">ATP-binding</keyword>
<keyword evidence="7 15" id="KW-0548">Nucleotidyltransferase</keyword>
<name>A0A7J5DWC4_NOCSI</name>
<evidence type="ECO:0000256" key="9">
    <source>
        <dbReference type="ARBA" id="ARBA00022777"/>
    </source>
</evidence>
<evidence type="ECO:0000313" key="18">
    <source>
        <dbReference type="Proteomes" id="UP000449906"/>
    </source>
</evidence>
<dbReference type="Pfam" id="PF06574">
    <property type="entry name" value="FAD_syn"/>
    <property type="match status" value="1"/>
</dbReference>
<dbReference type="AlphaFoldDB" id="A0A7J5DWC4"/>
<evidence type="ECO:0000313" key="17">
    <source>
        <dbReference type="EMBL" id="KAB2809644.1"/>
    </source>
</evidence>
<evidence type="ECO:0000256" key="7">
    <source>
        <dbReference type="ARBA" id="ARBA00022695"/>
    </source>
</evidence>
<evidence type="ECO:0000256" key="8">
    <source>
        <dbReference type="ARBA" id="ARBA00022741"/>
    </source>
</evidence>
<dbReference type="UniPathway" id="UPA00277">
    <property type="reaction ID" value="UER00407"/>
</dbReference>
<evidence type="ECO:0000256" key="11">
    <source>
        <dbReference type="ARBA" id="ARBA00022840"/>
    </source>
</evidence>
<keyword evidence="12" id="KW-0511">Multifunctional enzyme</keyword>
<sequence>MNLRARCGRVAAVRVWRDFSEVPSDLGRTVVTIGNFDGMHLGHQHVVRRAREVAAEVGVDHVVAVTFDPHPIAVLRPEHAPPTLTTIDGRLRLLGEAGVDDVLVIPFSREIAGWSPQEFIDRILLAALHAKAVVVGANFRFGNRAAGDCNLLRAAGAEHDFVLEEVSLDGGPQVWSSTYVRTCLAAGDVAGAAEALGRPFTTRGVVVEGDKRGRELGYPTANVPVRTGAAVPADGVYAGRLTVLDGPDAGTTYPAAISVGTNPTFAGERESRVESYVLDRTDLDLYGREVEVAFADRLRGMVRFDSVDDLLTAMADDVARARTILAD</sequence>
<dbReference type="NCBIfam" id="TIGR00125">
    <property type="entry name" value="cyt_tran_rel"/>
    <property type="match status" value="1"/>
</dbReference>
<evidence type="ECO:0000256" key="6">
    <source>
        <dbReference type="ARBA" id="ARBA00022679"/>
    </source>
</evidence>
<dbReference type="GO" id="GO:0005524">
    <property type="term" value="F:ATP binding"/>
    <property type="evidence" value="ECO:0007669"/>
    <property type="project" value="UniProtKB-UniRule"/>
</dbReference>
<evidence type="ECO:0000256" key="3">
    <source>
        <dbReference type="ARBA" id="ARBA00005201"/>
    </source>
</evidence>
<keyword evidence="4 15" id="KW-0285">Flavoprotein</keyword>
<feature type="domain" description="Riboflavin kinase" evidence="16">
    <location>
        <begin position="195"/>
        <end position="326"/>
    </location>
</feature>
<dbReference type="EC" id="2.7.1.26" evidence="15"/>
<protein>
    <recommendedName>
        <fullName evidence="15">Riboflavin biosynthesis protein</fullName>
    </recommendedName>
    <domain>
        <recommendedName>
            <fullName evidence="15">Riboflavin kinase</fullName>
            <ecNumber evidence="15">2.7.1.26</ecNumber>
        </recommendedName>
        <alternativeName>
            <fullName evidence="15">Flavokinase</fullName>
        </alternativeName>
    </domain>
    <domain>
        <recommendedName>
            <fullName evidence="15">FMN adenylyltransferase</fullName>
            <ecNumber evidence="15">2.7.7.2</ecNumber>
        </recommendedName>
        <alternativeName>
            <fullName evidence="15">FAD pyrophosphorylase</fullName>
        </alternativeName>
        <alternativeName>
            <fullName evidence="15">FAD synthase</fullName>
        </alternativeName>
    </domain>
</protein>
<accession>A0A7J5DWC4</accession>
<keyword evidence="6 15" id="KW-0808">Transferase</keyword>
<dbReference type="InterPro" id="IPR023465">
    <property type="entry name" value="Riboflavin_kinase_dom_sf"/>
</dbReference>
<gene>
    <name evidence="17" type="ORF">F9L07_17155</name>
</gene>
<dbReference type="InterPro" id="IPR014729">
    <property type="entry name" value="Rossmann-like_a/b/a_fold"/>
</dbReference>
<dbReference type="EMBL" id="WBVM01000002">
    <property type="protein sequence ID" value="KAB2809644.1"/>
    <property type="molecule type" value="Genomic_DNA"/>
</dbReference>
<dbReference type="SUPFAM" id="SSF82114">
    <property type="entry name" value="Riboflavin kinase-like"/>
    <property type="match status" value="1"/>
</dbReference>
<evidence type="ECO:0000256" key="15">
    <source>
        <dbReference type="PIRNR" id="PIRNR004491"/>
    </source>
</evidence>
<comment type="caution">
    <text evidence="17">The sequence shown here is derived from an EMBL/GenBank/DDBJ whole genome shotgun (WGS) entry which is preliminary data.</text>
</comment>
<dbReference type="GO" id="GO:0009398">
    <property type="term" value="P:FMN biosynthetic process"/>
    <property type="evidence" value="ECO:0007669"/>
    <property type="project" value="UniProtKB-UniRule"/>
</dbReference>
<evidence type="ECO:0000256" key="1">
    <source>
        <dbReference type="ARBA" id="ARBA00002121"/>
    </source>
</evidence>
<dbReference type="Proteomes" id="UP000449906">
    <property type="component" value="Unassembled WGS sequence"/>
</dbReference>
<dbReference type="SMART" id="SM00904">
    <property type="entry name" value="Flavokinase"/>
    <property type="match status" value="1"/>
</dbReference>
<comment type="similarity">
    <text evidence="15">Belongs to the ribF family.</text>
</comment>
<dbReference type="PANTHER" id="PTHR22749">
    <property type="entry name" value="RIBOFLAVIN KINASE/FMN ADENYLYLTRANSFERASE"/>
    <property type="match status" value="1"/>
</dbReference>
<dbReference type="UniPathway" id="UPA00276">
    <property type="reaction ID" value="UER00406"/>
</dbReference>
<evidence type="ECO:0000256" key="13">
    <source>
        <dbReference type="ARBA" id="ARBA00047880"/>
    </source>
</evidence>
<dbReference type="Gene3D" id="2.40.30.30">
    <property type="entry name" value="Riboflavin kinase-like"/>
    <property type="match status" value="1"/>
</dbReference>
<dbReference type="GO" id="GO:0003919">
    <property type="term" value="F:FMN adenylyltransferase activity"/>
    <property type="evidence" value="ECO:0007669"/>
    <property type="project" value="UniProtKB-UniRule"/>
</dbReference>
<dbReference type="GO" id="GO:0009231">
    <property type="term" value="P:riboflavin biosynthetic process"/>
    <property type="evidence" value="ECO:0007669"/>
    <property type="project" value="InterPro"/>
</dbReference>
<evidence type="ECO:0000259" key="16">
    <source>
        <dbReference type="SMART" id="SM00904"/>
    </source>
</evidence>
<dbReference type="Pfam" id="PF01687">
    <property type="entry name" value="Flavokinase"/>
    <property type="match status" value="1"/>
</dbReference>
<organism evidence="17 18">
    <name type="scientific">Nocardioides simplex</name>
    <name type="common">Arthrobacter simplex</name>
    <dbReference type="NCBI Taxonomy" id="2045"/>
    <lineage>
        <taxon>Bacteria</taxon>
        <taxon>Bacillati</taxon>
        <taxon>Actinomycetota</taxon>
        <taxon>Actinomycetes</taxon>
        <taxon>Propionibacteriales</taxon>
        <taxon>Nocardioidaceae</taxon>
        <taxon>Pimelobacter</taxon>
    </lineage>
</organism>
<dbReference type="OrthoDB" id="9803667at2"/>
<dbReference type="PANTHER" id="PTHR22749:SF6">
    <property type="entry name" value="RIBOFLAVIN KINASE"/>
    <property type="match status" value="1"/>
</dbReference>
<keyword evidence="10 15" id="KW-0274">FAD</keyword>
<dbReference type="InterPro" id="IPR015865">
    <property type="entry name" value="Riboflavin_kinase_bac/euk"/>
</dbReference>
<dbReference type="InterPro" id="IPR004821">
    <property type="entry name" value="Cyt_trans-like"/>
</dbReference>
<dbReference type="NCBIfam" id="TIGR00083">
    <property type="entry name" value="ribF"/>
    <property type="match status" value="1"/>
</dbReference>
<dbReference type="InterPro" id="IPR015864">
    <property type="entry name" value="FAD_synthase"/>
</dbReference>
<dbReference type="SUPFAM" id="SSF52374">
    <property type="entry name" value="Nucleotidylyl transferase"/>
    <property type="match status" value="1"/>
</dbReference>
<evidence type="ECO:0000256" key="12">
    <source>
        <dbReference type="ARBA" id="ARBA00023268"/>
    </source>
</evidence>
<dbReference type="CDD" id="cd02064">
    <property type="entry name" value="FAD_synthetase_N"/>
    <property type="match status" value="1"/>
</dbReference>
<dbReference type="InterPro" id="IPR002606">
    <property type="entry name" value="Riboflavin_kinase_bac"/>
</dbReference>
<comment type="pathway">
    <text evidence="3 15">Cofactor biosynthesis; FMN biosynthesis; FMN from riboflavin (ATP route): step 1/1.</text>
</comment>
<evidence type="ECO:0000256" key="5">
    <source>
        <dbReference type="ARBA" id="ARBA00022643"/>
    </source>
</evidence>
<dbReference type="FunFam" id="3.40.50.620:FF:000021">
    <property type="entry name" value="Riboflavin biosynthesis protein"/>
    <property type="match status" value="1"/>
</dbReference>
<keyword evidence="5 15" id="KW-0288">FMN</keyword>
<dbReference type="FunFam" id="2.40.30.30:FF:000003">
    <property type="entry name" value="Riboflavin biosynthesis protein"/>
    <property type="match status" value="1"/>
</dbReference>
<dbReference type="InterPro" id="IPR023468">
    <property type="entry name" value="Riboflavin_kinase"/>
</dbReference>
<evidence type="ECO:0000256" key="10">
    <source>
        <dbReference type="ARBA" id="ARBA00022827"/>
    </source>
</evidence>
<comment type="pathway">
    <text evidence="2 15">Cofactor biosynthesis; FAD biosynthesis; FAD from FMN: step 1/1.</text>
</comment>
<evidence type="ECO:0000256" key="4">
    <source>
        <dbReference type="ARBA" id="ARBA00022630"/>
    </source>
</evidence>